<sequence>MNKLIEEAVKLLKGQNFEFAICGGFAIDLFLGYESRKHGDIDILAYWNDRNSIILHMQSKGYCVYEMLGGGMAHHITDVNNQQYEKRNIFCSTNDCELVHLAPTDKKDIYIIDFYHIGQTKMNFIEFLFNDKDEKNFLYARNKNIKRELSKAILHSGDISYLAPELLLLYKSTDIEREGYQEDFEFAFSKMSNEQKVWLNNSLKIMYPDGHKWMMES</sequence>
<evidence type="ECO:0000313" key="1">
    <source>
        <dbReference type="EMBL" id="SHO45636.1"/>
    </source>
</evidence>
<dbReference type="SUPFAM" id="SSF81301">
    <property type="entry name" value="Nucleotidyltransferase"/>
    <property type="match status" value="1"/>
</dbReference>
<dbReference type="OrthoDB" id="9800567at2"/>
<protein>
    <recommendedName>
        <fullName evidence="3">Aminoglycoside-2''-adenylyltransferase</fullName>
    </recommendedName>
</protein>
<keyword evidence="2" id="KW-1185">Reference proteome</keyword>
<name>A0A1M7Y1Z8_9FIRM</name>
<reference evidence="1 2" key="1">
    <citation type="submission" date="2016-12" db="EMBL/GenBank/DDBJ databases">
        <authorList>
            <person name="Song W.-J."/>
            <person name="Kurnit D.M."/>
        </authorList>
    </citation>
    <scope>NUCLEOTIDE SEQUENCE [LARGE SCALE GENOMIC DNA]</scope>
    <source>
        <strain evidence="1 2">DSM 12503</strain>
    </source>
</reference>
<dbReference type="InterPro" id="IPR043519">
    <property type="entry name" value="NT_sf"/>
</dbReference>
<dbReference type="AlphaFoldDB" id="A0A1M7Y1Z8"/>
<dbReference type="Pfam" id="PF10706">
    <property type="entry name" value="Aminoglyc_resit"/>
    <property type="match status" value="1"/>
</dbReference>
<evidence type="ECO:0008006" key="3">
    <source>
        <dbReference type="Google" id="ProtNLM"/>
    </source>
</evidence>
<dbReference type="RefSeq" id="WP_073587657.1">
    <property type="nucleotide sequence ID" value="NZ_FRFD01000003.1"/>
</dbReference>
<dbReference type="EMBL" id="FRFD01000003">
    <property type="protein sequence ID" value="SHO45636.1"/>
    <property type="molecule type" value="Genomic_DNA"/>
</dbReference>
<dbReference type="Proteomes" id="UP000184612">
    <property type="component" value="Unassembled WGS sequence"/>
</dbReference>
<evidence type="ECO:0000313" key="2">
    <source>
        <dbReference type="Proteomes" id="UP000184612"/>
    </source>
</evidence>
<organism evidence="1 2">
    <name type="scientific">Anaerocolumna xylanovorans DSM 12503</name>
    <dbReference type="NCBI Taxonomy" id="1121345"/>
    <lineage>
        <taxon>Bacteria</taxon>
        <taxon>Bacillati</taxon>
        <taxon>Bacillota</taxon>
        <taxon>Clostridia</taxon>
        <taxon>Lachnospirales</taxon>
        <taxon>Lachnospiraceae</taxon>
        <taxon>Anaerocolumna</taxon>
    </lineage>
</organism>
<gene>
    <name evidence="1" type="ORF">SAMN02745217_01022</name>
</gene>
<dbReference type="STRING" id="1121345.SAMN02745217_01022"/>
<accession>A0A1M7Y1Z8</accession>
<dbReference type="InterPro" id="IPR019646">
    <property type="entry name" value="Aminoglyc_AdlTrfase"/>
</dbReference>
<proteinExistence type="predicted"/>
<dbReference type="Gene3D" id="3.30.460.40">
    <property type="match status" value="1"/>
</dbReference>